<organism evidence="2 3">
    <name type="scientific">Oryza meyeriana var. granulata</name>
    <dbReference type="NCBI Taxonomy" id="110450"/>
    <lineage>
        <taxon>Eukaryota</taxon>
        <taxon>Viridiplantae</taxon>
        <taxon>Streptophyta</taxon>
        <taxon>Embryophyta</taxon>
        <taxon>Tracheophyta</taxon>
        <taxon>Spermatophyta</taxon>
        <taxon>Magnoliopsida</taxon>
        <taxon>Liliopsida</taxon>
        <taxon>Poales</taxon>
        <taxon>Poaceae</taxon>
        <taxon>BOP clade</taxon>
        <taxon>Oryzoideae</taxon>
        <taxon>Oryzeae</taxon>
        <taxon>Oryzinae</taxon>
        <taxon>Oryza</taxon>
        <taxon>Oryza meyeriana</taxon>
    </lineage>
</organism>
<name>A0A6G1CGR1_9ORYZ</name>
<feature type="compositionally biased region" description="Low complexity" evidence="1">
    <location>
        <begin position="19"/>
        <end position="32"/>
    </location>
</feature>
<dbReference type="AlphaFoldDB" id="A0A6G1CGR1"/>
<feature type="compositionally biased region" description="Gly residues" evidence="1">
    <location>
        <begin position="9"/>
        <end position="18"/>
    </location>
</feature>
<gene>
    <name evidence="2" type="ORF">E2562_012652</name>
</gene>
<keyword evidence="3" id="KW-1185">Reference proteome</keyword>
<sequence>MEEGRREGAGSGGAGAGRSGSATAARAVGSSSDGARWWGLAVAVEGLGGDDCATRGACGGCATGAPDLELLDLAAVWLGCGGSERAR</sequence>
<reference evidence="2 3" key="1">
    <citation type="submission" date="2019-11" db="EMBL/GenBank/DDBJ databases">
        <title>Whole genome sequence of Oryza granulata.</title>
        <authorList>
            <person name="Li W."/>
        </authorList>
    </citation>
    <scope>NUCLEOTIDE SEQUENCE [LARGE SCALE GENOMIC DNA]</scope>
    <source>
        <strain evidence="3">cv. Menghai</strain>
        <tissue evidence="2">Leaf</tissue>
    </source>
</reference>
<proteinExistence type="predicted"/>
<dbReference type="Proteomes" id="UP000479710">
    <property type="component" value="Unassembled WGS sequence"/>
</dbReference>
<comment type="caution">
    <text evidence="2">The sequence shown here is derived from an EMBL/GenBank/DDBJ whole genome shotgun (WGS) entry which is preliminary data.</text>
</comment>
<feature type="region of interest" description="Disordered" evidence="1">
    <location>
        <begin position="1"/>
        <end position="32"/>
    </location>
</feature>
<dbReference type="EMBL" id="SPHZ02000009">
    <property type="protein sequence ID" value="KAF0898954.1"/>
    <property type="molecule type" value="Genomic_DNA"/>
</dbReference>
<evidence type="ECO:0000313" key="3">
    <source>
        <dbReference type="Proteomes" id="UP000479710"/>
    </source>
</evidence>
<evidence type="ECO:0000256" key="1">
    <source>
        <dbReference type="SAM" id="MobiDB-lite"/>
    </source>
</evidence>
<evidence type="ECO:0000313" key="2">
    <source>
        <dbReference type="EMBL" id="KAF0898954.1"/>
    </source>
</evidence>
<protein>
    <submittedName>
        <fullName evidence="2">Uncharacterized protein</fullName>
    </submittedName>
</protein>
<accession>A0A6G1CGR1</accession>